<dbReference type="SUPFAM" id="SSF51197">
    <property type="entry name" value="Clavaminate synthase-like"/>
    <property type="match status" value="1"/>
</dbReference>
<dbReference type="OrthoDB" id="6196468at2"/>
<dbReference type="Proteomes" id="UP000295106">
    <property type="component" value="Unassembled WGS sequence"/>
</dbReference>
<dbReference type="GO" id="GO:0005829">
    <property type="term" value="C:cytosol"/>
    <property type="evidence" value="ECO:0007669"/>
    <property type="project" value="TreeGrafter"/>
</dbReference>
<reference evidence="1 2" key="1">
    <citation type="submission" date="2019-03" db="EMBL/GenBank/DDBJ databases">
        <title>Genomic Encyclopedia of Type Strains, Phase IV (KMG-IV): sequencing the most valuable type-strain genomes for metagenomic binning, comparative biology and taxonomic classification.</title>
        <authorList>
            <person name="Goeker M."/>
        </authorList>
    </citation>
    <scope>NUCLEOTIDE SEQUENCE [LARGE SCALE GENOMIC DNA]</scope>
    <source>
        <strain evidence="1 2">DSM 1709</strain>
    </source>
</reference>
<protein>
    <submittedName>
        <fullName evidence="1">YhcH/YjgK/YiaL family protein</fullName>
    </submittedName>
</protein>
<comment type="caution">
    <text evidence="1">The sequence shown here is derived from an EMBL/GenBank/DDBJ whole genome shotgun (WGS) entry which is preliminary data.</text>
</comment>
<gene>
    <name evidence="1" type="ORF">EV684_101362</name>
</gene>
<dbReference type="GeneID" id="99687090"/>
<sequence>MFLSHIALLDREADHIPAALLRGLRFLAETDIESLPAGRFELDGDRLFALVQDYDTEPKDRKRAESHARYIDIQYVARGLEVIGYAPLNHGGAVEEDLLAERDVQFFASVADETDLLLGPGSYAVFHPTDIHRPGCCDDRSRKVRKVVVKVLA</sequence>
<name>A0A4R2MFJ3_RUBGE</name>
<dbReference type="PANTHER" id="PTHR34986">
    <property type="entry name" value="EVOLVED BETA-GALACTOSIDASE SUBUNIT BETA"/>
    <property type="match status" value="1"/>
</dbReference>
<dbReference type="EMBL" id="SLXD01000001">
    <property type="protein sequence ID" value="TCP05490.1"/>
    <property type="molecule type" value="Genomic_DNA"/>
</dbReference>
<dbReference type="AlphaFoldDB" id="A0A4R2MFJ3"/>
<dbReference type="Pfam" id="PF04074">
    <property type="entry name" value="DUF386"/>
    <property type="match status" value="1"/>
</dbReference>
<dbReference type="PANTHER" id="PTHR34986:SF1">
    <property type="entry name" value="PROTEIN YIAL"/>
    <property type="match status" value="1"/>
</dbReference>
<organism evidence="1 2">
    <name type="scientific">Rubrivivax gelatinosus</name>
    <name type="common">Rhodocyclus gelatinosus</name>
    <name type="synonym">Rhodopseudomonas gelatinosa</name>
    <dbReference type="NCBI Taxonomy" id="28068"/>
    <lineage>
        <taxon>Bacteria</taxon>
        <taxon>Pseudomonadati</taxon>
        <taxon>Pseudomonadota</taxon>
        <taxon>Betaproteobacteria</taxon>
        <taxon>Burkholderiales</taxon>
        <taxon>Sphaerotilaceae</taxon>
        <taxon>Rubrivivax</taxon>
    </lineage>
</organism>
<dbReference type="RefSeq" id="WP_132644488.1">
    <property type="nucleotide sequence ID" value="NZ_CP181386.1"/>
</dbReference>
<evidence type="ECO:0000313" key="1">
    <source>
        <dbReference type="EMBL" id="TCP05490.1"/>
    </source>
</evidence>
<accession>A0A4R2MFJ3</accession>
<dbReference type="NCBIfam" id="TIGR00022">
    <property type="entry name" value="YhcH/YjgK/YiaL family protein"/>
    <property type="match status" value="1"/>
</dbReference>
<dbReference type="InterPro" id="IPR037012">
    <property type="entry name" value="NanQ/TabA/YiaL_sf"/>
</dbReference>
<evidence type="ECO:0000313" key="2">
    <source>
        <dbReference type="Proteomes" id="UP000295106"/>
    </source>
</evidence>
<proteinExistence type="predicted"/>
<dbReference type="InterPro" id="IPR004375">
    <property type="entry name" value="NanQ/TabA/YiaL"/>
</dbReference>
<dbReference type="Gene3D" id="2.60.120.370">
    <property type="entry name" value="YhcH/YjgK/YiaL"/>
    <property type="match status" value="1"/>
</dbReference>